<evidence type="ECO:0000256" key="4">
    <source>
        <dbReference type="ARBA" id="ARBA00022786"/>
    </source>
</evidence>
<dbReference type="STRING" id="331657.A0A4U0X8Z0"/>
<comment type="caution">
    <text evidence="8">The sequence shown here is derived from an EMBL/GenBank/DDBJ whole genome shotgun (WGS) entry which is preliminary data.</text>
</comment>
<evidence type="ECO:0000256" key="3">
    <source>
        <dbReference type="ARBA" id="ARBA00022670"/>
    </source>
</evidence>
<feature type="region of interest" description="Disordered" evidence="7">
    <location>
        <begin position="521"/>
        <end position="603"/>
    </location>
</feature>
<evidence type="ECO:0000256" key="6">
    <source>
        <dbReference type="ARBA" id="ARBA00022807"/>
    </source>
</evidence>
<evidence type="ECO:0000256" key="1">
    <source>
        <dbReference type="ARBA" id="ARBA00000707"/>
    </source>
</evidence>
<keyword evidence="3" id="KW-0645">Protease</keyword>
<dbReference type="EC" id="3.4.19.12" evidence="2"/>
<keyword evidence="4" id="KW-0833">Ubl conjugation pathway</keyword>
<accession>A0A4U0X8Z0</accession>
<dbReference type="PANTHER" id="PTHR13367:SF32">
    <property type="entry name" value="DUF6606 DOMAIN-CONTAINING PROTEIN"/>
    <property type="match status" value="1"/>
</dbReference>
<keyword evidence="5" id="KW-0378">Hydrolase</keyword>
<keyword evidence="6" id="KW-0788">Thiol protease</keyword>
<organism evidence="8 9">
    <name type="scientific">Cryomyces minteri</name>
    <dbReference type="NCBI Taxonomy" id="331657"/>
    <lineage>
        <taxon>Eukaryota</taxon>
        <taxon>Fungi</taxon>
        <taxon>Dikarya</taxon>
        <taxon>Ascomycota</taxon>
        <taxon>Pezizomycotina</taxon>
        <taxon>Dothideomycetes</taxon>
        <taxon>Dothideomycetes incertae sedis</taxon>
        <taxon>Cryomyces</taxon>
    </lineage>
</organism>
<keyword evidence="9" id="KW-1185">Reference proteome</keyword>
<name>A0A4U0X8Z0_9PEZI</name>
<evidence type="ECO:0000256" key="2">
    <source>
        <dbReference type="ARBA" id="ARBA00012759"/>
    </source>
</evidence>
<dbReference type="InterPro" id="IPR051346">
    <property type="entry name" value="OTU_Deubiquitinase"/>
</dbReference>
<dbReference type="PANTHER" id="PTHR13367">
    <property type="entry name" value="UBIQUITIN THIOESTERASE"/>
    <property type="match status" value="1"/>
</dbReference>
<dbReference type="GO" id="GO:0004843">
    <property type="term" value="F:cysteine-type deubiquitinase activity"/>
    <property type="evidence" value="ECO:0007669"/>
    <property type="project" value="UniProtKB-EC"/>
</dbReference>
<evidence type="ECO:0000256" key="7">
    <source>
        <dbReference type="SAM" id="MobiDB-lite"/>
    </source>
</evidence>
<feature type="compositionally biased region" description="Acidic residues" evidence="7">
    <location>
        <begin position="557"/>
        <end position="603"/>
    </location>
</feature>
<dbReference type="EMBL" id="NAJN01000511">
    <property type="protein sequence ID" value="TKA72247.1"/>
    <property type="molecule type" value="Genomic_DNA"/>
</dbReference>
<reference evidence="8 9" key="1">
    <citation type="submission" date="2017-03" db="EMBL/GenBank/DDBJ databases">
        <title>Genomes of endolithic fungi from Antarctica.</title>
        <authorList>
            <person name="Coleine C."/>
            <person name="Masonjones S."/>
            <person name="Stajich J.E."/>
        </authorList>
    </citation>
    <scope>NUCLEOTIDE SEQUENCE [LARGE SCALE GENOMIC DNA]</scope>
    <source>
        <strain evidence="8 9">CCFEE 5187</strain>
    </source>
</reference>
<dbReference type="Proteomes" id="UP000308768">
    <property type="component" value="Unassembled WGS sequence"/>
</dbReference>
<evidence type="ECO:0000313" key="9">
    <source>
        <dbReference type="Proteomes" id="UP000308768"/>
    </source>
</evidence>
<sequence>MLTRMKIRMLIDAGAQILEMDNLSLAKAWLRIDNEAPAVLYFDAENKPFVLYRHGVRIPLLASPFADNLGDCLVYLDEAHTRGTDLKMPWNATGALTVKRKTIQCKVAAMRLRRLATTQSVVFFAPPEVHQSILDLRQKKSKDSIDSYDVICWLLEQTCSGIEQLQPLYFSQGADFCRRAQAAIDNPDLLVDVDQRETYLQALKQTEHQTLEQLYKPRLKSKSAMNGPFSPQIAAFMKELNVRRRGFQGLGNAVHGSALQEVEQEREVAYEVEAVRELQKPIHYTPLSFTGPHRDIVSFVETGRLAAGSAGYEHAFKALKRTGLGLKYGINEEATTSKFFISKEFPRTVNLTCANDNFLRQVHWILWSALTETALVITEEEAECLIPLIQDSKRLPTHLLTYAAPVTRKMLHFNDLSYYAIPALPTVWKPPGWLSIELGIFAGRLYFEFEEYGGICKFLGVEVDDTRLPNKADDAETLGELLCPADVADDTTDEDLTHTPMGYVCQGKLLTANHPFFAKVENDGVPGPGKTWPNKVSGRKDAGVTGNSDEIAHSDEYDGYDDCFDVGEDEDEDEDGISDDDDEETITDNELDEPSAADDVGDV</sequence>
<evidence type="ECO:0000256" key="5">
    <source>
        <dbReference type="ARBA" id="ARBA00022801"/>
    </source>
</evidence>
<dbReference type="GO" id="GO:0006508">
    <property type="term" value="P:proteolysis"/>
    <property type="evidence" value="ECO:0007669"/>
    <property type="project" value="UniProtKB-KW"/>
</dbReference>
<comment type="catalytic activity">
    <reaction evidence="1">
        <text>Thiol-dependent hydrolysis of ester, thioester, amide, peptide and isopeptide bonds formed by the C-terminal Gly of ubiquitin (a 76-residue protein attached to proteins as an intracellular targeting signal).</text>
        <dbReference type="EC" id="3.4.19.12"/>
    </reaction>
</comment>
<dbReference type="OrthoDB" id="3182339at2759"/>
<proteinExistence type="predicted"/>
<evidence type="ECO:0000313" key="8">
    <source>
        <dbReference type="EMBL" id="TKA72247.1"/>
    </source>
</evidence>
<dbReference type="AlphaFoldDB" id="A0A4U0X8Z0"/>
<protein>
    <recommendedName>
        <fullName evidence="2">ubiquitinyl hydrolase 1</fullName>
        <ecNumber evidence="2">3.4.19.12</ecNumber>
    </recommendedName>
</protein>
<gene>
    <name evidence="8" type="ORF">B0A49_06074</name>
</gene>